<organism evidence="1 2">
    <name type="scientific">Salinihabitans flavidus</name>
    <dbReference type="NCBI Taxonomy" id="569882"/>
    <lineage>
        <taxon>Bacteria</taxon>
        <taxon>Pseudomonadati</taxon>
        <taxon>Pseudomonadota</taxon>
        <taxon>Alphaproteobacteria</taxon>
        <taxon>Rhodobacterales</taxon>
        <taxon>Roseobacteraceae</taxon>
        <taxon>Salinihabitans</taxon>
    </lineage>
</organism>
<reference evidence="1 2" key="1">
    <citation type="submission" date="2016-10" db="EMBL/GenBank/DDBJ databases">
        <authorList>
            <person name="de Groot N.N."/>
        </authorList>
    </citation>
    <scope>NUCLEOTIDE SEQUENCE [LARGE SCALE GENOMIC DNA]</scope>
    <source>
        <strain evidence="1 2">DSM 27842</strain>
    </source>
</reference>
<dbReference type="STRING" id="569882.SAMN04490248_1333"/>
<dbReference type="EMBL" id="FODS01000033">
    <property type="protein sequence ID" value="SEP17893.1"/>
    <property type="molecule type" value="Genomic_DNA"/>
</dbReference>
<accession>A0A1H8VRI8</accession>
<proteinExistence type="predicted"/>
<dbReference type="AlphaFoldDB" id="A0A1H8VRI8"/>
<dbReference type="Proteomes" id="UP000198893">
    <property type="component" value="Unassembled WGS sequence"/>
</dbReference>
<protein>
    <submittedName>
        <fullName evidence="1">Uncharacterized protein</fullName>
    </submittedName>
</protein>
<name>A0A1H8VRI8_9RHOB</name>
<sequence>MDEHGEVIFSSDHVLAAISYVAGGAAFIHDTLMMPQSVASLADVPRGGVEDFRASQCALFDLLGDTPLNIEHNYPCDGSSHLKILASKIDPQWPVL</sequence>
<evidence type="ECO:0000313" key="2">
    <source>
        <dbReference type="Proteomes" id="UP000198893"/>
    </source>
</evidence>
<keyword evidence="2" id="KW-1185">Reference proteome</keyword>
<evidence type="ECO:0000313" key="1">
    <source>
        <dbReference type="EMBL" id="SEP17893.1"/>
    </source>
</evidence>
<dbReference type="RefSeq" id="WP_093120394.1">
    <property type="nucleotide sequence ID" value="NZ_FODS01000033.1"/>
</dbReference>
<dbReference type="OrthoDB" id="9784009at2"/>
<gene>
    <name evidence="1" type="ORF">SAMN04490248_1333</name>
</gene>